<dbReference type="EMBL" id="JBHUMF010000026">
    <property type="protein sequence ID" value="MFD2681214.1"/>
    <property type="molecule type" value="Genomic_DNA"/>
</dbReference>
<gene>
    <name evidence="1" type="ORF">ACFSUL_10710</name>
</gene>
<evidence type="ECO:0008006" key="3">
    <source>
        <dbReference type="Google" id="ProtNLM"/>
    </source>
</evidence>
<dbReference type="Proteomes" id="UP001597506">
    <property type="component" value="Unassembled WGS sequence"/>
</dbReference>
<sequence length="112" mass="12972">MSLNSLIISTLNSLAPVAFQKYKGSEDTYITFFEYNQGAAVSADDDETVTRHSIQVDVWSKGDYTDLVKEVKAKMKQVGFTKNYETELYEEEAEDVIIYHKVLRFYYFKEAI</sequence>
<organism evidence="1 2">
    <name type="scientific">Bacillus seohaeanensis</name>
    <dbReference type="NCBI Taxonomy" id="284580"/>
    <lineage>
        <taxon>Bacteria</taxon>
        <taxon>Bacillati</taxon>
        <taxon>Bacillota</taxon>
        <taxon>Bacilli</taxon>
        <taxon>Bacillales</taxon>
        <taxon>Bacillaceae</taxon>
        <taxon>Bacillus</taxon>
    </lineage>
</organism>
<comment type="caution">
    <text evidence="1">The sequence shown here is derived from an EMBL/GenBank/DDBJ whole genome shotgun (WGS) entry which is preliminary data.</text>
</comment>
<proteinExistence type="predicted"/>
<accession>A0ABW5RST0</accession>
<dbReference type="RefSeq" id="WP_377935229.1">
    <property type="nucleotide sequence ID" value="NZ_JBHUMF010000026.1"/>
</dbReference>
<protein>
    <recommendedName>
        <fullName evidence="3">DUF3168 domain-containing protein</fullName>
    </recommendedName>
</protein>
<evidence type="ECO:0000313" key="1">
    <source>
        <dbReference type="EMBL" id="MFD2681214.1"/>
    </source>
</evidence>
<keyword evidence="2" id="KW-1185">Reference proteome</keyword>
<evidence type="ECO:0000313" key="2">
    <source>
        <dbReference type="Proteomes" id="UP001597506"/>
    </source>
</evidence>
<name>A0ABW5RST0_9BACI</name>
<reference evidence="2" key="1">
    <citation type="journal article" date="2019" name="Int. J. Syst. Evol. Microbiol.">
        <title>The Global Catalogue of Microorganisms (GCM) 10K type strain sequencing project: providing services to taxonomists for standard genome sequencing and annotation.</title>
        <authorList>
            <consortium name="The Broad Institute Genomics Platform"/>
            <consortium name="The Broad Institute Genome Sequencing Center for Infectious Disease"/>
            <person name="Wu L."/>
            <person name="Ma J."/>
        </authorList>
    </citation>
    <scope>NUCLEOTIDE SEQUENCE [LARGE SCALE GENOMIC DNA]</scope>
    <source>
        <strain evidence="2">KCTC 3913</strain>
    </source>
</reference>